<reference evidence="2 3" key="1">
    <citation type="submission" date="2022-09" db="EMBL/GenBank/DDBJ databases">
        <authorList>
            <person name="Palmer J.M."/>
        </authorList>
    </citation>
    <scope>NUCLEOTIDE SEQUENCE [LARGE SCALE GENOMIC DNA]</scope>
    <source>
        <strain evidence="2 3">DSM 7382</strain>
    </source>
</reference>
<evidence type="ECO:0000313" key="2">
    <source>
        <dbReference type="EMBL" id="KAK7682132.1"/>
    </source>
</evidence>
<protein>
    <recommendedName>
        <fullName evidence="1">F-box domain-containing protein</fullName>
    </recommendedName>
</protein>
<comment type="caution">
    <text evidence="2">The sequence shown here is derived from an EMBL/GenBank/DDBJ whole genome shotgun (WGS) entry which is preliminary data.</text>
</comment>
<dbReference type="EMBL" id="JASBNA010000037">
    <property type="protein sequence ID" value="KAK7682132.1"/>
    <property type="molecule type" value="Genomic_DNA"/>
</dbReference>
<dbReference type="PANTHER" id="PTHR38926:SF72">
    <property type="entry name" value="IM:7136021-RELATED"/>
    <property type="match status" value="1"/>
</dbReference>
<evidence type="ECO:0000259" key="1">
    <source>
        <dbReference type="Pfam" id="PF12937"/>
    </source>
</evidence>
<dbReference type="Pfam" id="PF12937">
    <property type="entry name" value="F-box-like"/>
    <property type="match status" value="1"/>
</dbReference>
<sequence length="576" mass="65989">MATHLGYPSVTRRVLEIPEIIELILSYLDTGEKLHVIPVCKKWADIALNQVWKRVDDIIPLLRGLAPMVRNEWQCYDFERRLCASDWETFRKRALRVRSLTYGSEELSVEKDLCSSAFDEIARNRPPYSILPVLLPNLQQLTWLPTVNNRTEYLLMFMHDKIKELTIRLINNDVYPIQSLFEEIRLRMPFLTHLELRFKFPMKQIEGDLVKLLASLTKLKKVTLPVFTITSKIMESLSRLPQLGTIQFEYYESQEMGVPGDIVPFAPQLDSSAFPALWDLSFSSTLHDASSFLKANHAPTNLTVLYVHVVDPATPTDLSQFLSAVAENCHLLTELYIHQTKSPAYNAEDLSPAGDGPTWETLKPILDCPNLVTFELFWDRPLKLTQENIEEVAFKWPSLEQLTLDCDPFFPKEASTLTLTALLPFARHCPNLRELGLYVSAGGEDLDTLSSIITPFKSLRTLNFGLSRVTDIDSTVVLLSQLCPPDCEVICGVAWPQALTHLNEELVDLTREWSVRWEEVRKLLPLVTRVRIQERTNKDMRDKEVESLRERVVSLTKESHKNTETDLDRHSSCVIA</sequence>
<dbReference type="InterPro" id="IPR036047">
    <property type="entry name" value="F-box-like_dom_sf"/>
</dbReference>
<dbReference type="Proteomes" id="UP001385951">
    <property type="component" value="Unassembled WGS sequence"/>
</dbReference>
<proteinExistence type="predicted"/>
<gene>
    <name evidence="2" type="ORF">QCA50_014718</name>
</gene>
<organism evidence="2 3">
    <name type="scientific">Cerrena zonata</name>
    <dbReference type="NCBI Taxonomy" id="2478898"/>
    <lineage>
        <taxon>Eukaryota</taxon>
        <taxon>Fungi</taxon>
        <taxon>Dikarya</taxon>
        <taxon>Basidiomycota</taxon>
        <taxon>Agaricomycotina</taxon>
        <taxon>Agaricomycetes</taxon>
        <taxon>Polyporales</taxon>
        <taxon>Cerrenaceae</taxon>
        <taxon>Cerrena</taxon>
    </lineage>
</organism>
<keyword evidence="3" id="KW-1185">Reference proteome</keyword>
<dbReference type="Gene3D" id="1.20.1280.50">
    <property type="match status" value="1"/>
</dbReference>
<dbReference type="SUPFAM" id="SSF81383">
    <property type="entry name" value="F-box domain"/>
    <property type="match status" value="1"/>
</dbReference>
<dbReference type="AlphaFoldDB" id="A0AAW0FPT1"/>
<accession>A0AAW0FPT1</accession>
<dbReference type="SUPFAM" id="SSF52047">
    <property type="entry name" value="RNI-like"/>
    <property type="match status" value="1"/>
</dbReference>
<dbReference type="PANTHER" id="PTHR38926">
    <property type="entry name" value="F-BOX DOMAIN CONTAINING PROTEIN, EXPRESSED"/>
    <property type="match status" value="1"/>
</dbReference>
<name>A0AAW0FPT1_9APHY</name>
<dbReference type="InterPro" id="IPR032675">
    <property type="entry name" value="LRR_dom_sf"/>
</dbReference>
<evidence type="ECO:0000313" key="3">
    <source>
        <dbReference type="Proteomes" id="UP001385951"/>
    </source>
</evidence>
<feature type="domain" description="F-box" evidence="1">
    <location>
        <begin position="18"/>
        <end position="56"/>
    </location>
</feature>
<dbReference type="InterPro" id="IPR001810">
    <property type="entry name" value="F-box_dom"/>
</dbReference>
<dbReference type="Gene3D" id="3.80.10.10">
    <property type="entry name" value="Ribonuclease Inhibitor"/>
    <property type="match status" value="1"/>
</dbReference>